<evidence type="ECO:0000313" key="4">
    <source>
        <dbReference type="Proteomes" id="UP000028760"/>
    </source>
</evidence>
<keyword evidence="1" id="KW-0812">Transmembrane</keyword>
<feature type="transmembrane region" description="Helical" evidence="1">
    <location>
        <begin position="100"/>
        <end position="118"/>
    </location>
</feature>
<keyword evidence="1" id="KW-1133">Transmembrane helix</keyword>
<dbReference type="AlphaFoldDB" id="A0A096LXF7"/>
<keyword evidence="1" id="KW-0472">Membrane</keyword>
<reference evidence="3" key="3">
    <citation type="submission" date="2025-09" db="UniProtKB">
        <authorList>
            <consortium name="Ensembl"/>
        </authorList>
    </citation>
    <scope>IDENTIFICATION</scope>
</reference>
<protein>
    <submittedName>
        <fullName evidence="3">Uncharacterized protein</fullName>
    </submittedName>
</protein>
<dbReference type="OMA" id="PWCVATI"/>
<feature type="transmembrane region" description="Helical" evidence="1">
    <location>
        <begin position="75"/>
        <end position="94"/>
    </location>
</feature>
<reference evidence="3" key="2">
    <citation type="submission" date="2025-08" db="UniProtKB">
        <authorList>
            <consortium name="Ensembl"/>
        </authorList>
    </citation>
    <scope>IDENTIFICATION</scope>
</reference>
<feature type="chain" id="PRO_5001920652" evidence="2">
    <location>
        <begin position="20"/>
        <end position="161"/>
    </location>
</feature>
<evidence type="ECO:0000313" key="3">
    <source>
        <dbReference type="Ensembl" id="ENSPFOP00000023848.1"/>
    </source>
</evidence>
<organism evidence="3 4">
    <name type="scientific">Poecilia formosa</name>
    <name type="common">Amazon molly</name>
    <name type="synonym">Limia formosa</name>
    <dbReference type="NCBI Taxonomy" id="48698"/>
    <lineage>
        <taxon>Eukaryota</taxon>
        <taxon>Metazoa</taxon>
        <taxon>Chordata</taxon>
        <taxon>Craniata</taxon>
        <taxon>Vertebrata</taxon>
        <taxon>Euteleostomi</taxon>
        <taxon>Actinopterygii</taxon>
        <taxon>Neopterygii</taxon>
        <taxon>Teleostei</taxon>
        <taxon>Neoteleostei</taxon>
        <taxon>Acanthomorphata</taxon>
        <taxon>Ovalentaria</taxon>
        <taxon>Atherinomorphae</taxon>
        <taxon>Cyprinodontiformes</taxon>
        <taxon>Poeciliidae</taxon>
        <taxon>Poeciliinae</taxon>
        <taxon>Poecilia</taxon>
    </lineage>
</organism>
<evidence type="ECO:0000256" key="2">
    <source>
        <dbReference type="SAM" id="SignalP"/>
    </source>
</evidence>
<feature type="transmembrane region" description="Helical" evidence="1">
    <location>
        <begin position="48"/>
        <end position="68"/>
    </location>
</feature>
<accession>A0A096LXF7</accession>
<sequence length="161" mass="17932">MRLFLGVSLIILFLWLQSAQKSINSRNVCEAASRSEAAVSFLLSPLSLYSWMAFTLLRFIVSLPALVISALHHSLLLLLAGPWCVATICTSFLLTCLHVGLYLLHMALVVGAMAFVTLNRHKKPDRGDIEESKGNNIKAWIQQKRLEGRLRRSGCRIAQQG</sequence>
<dbReference type="EMBL" id="AYCK01023015">
    <property type="status" value="NOT_ANNOTATED_CDS"/>
    <property type="molecule type" value="Genomic_DNA"/>
</dbReference>
<dbReference type="Ensembl" id="ENSPFOT00000026408.1">
    <property type="protein sequence ID" value="ENSPFOP00000023848.1"/>
    <property type="gene ID" value="ENSPFOG00000021728.1"/>
</dbReference>
<proteinExistence type="predicted"/>
<keyword evidence="4" id="KW-1185">Reference proteome</keyword>
<feature type="signal peptide" evidence="2">
    <location>
        <begin position="1"/>
        <end position="19"/>
    </location>
</feature>
<reference evidence="4" key="1">
    <citation type="submission" date="2013-10" db="EMBL/GenBank/DDBJ databases">
        <authorList>
            <person name="Schartl M."/>
            <person name="Warren W."/>
        </authorList>
    </citation>
    <scope>NUCLEOTIDE SEQUENCE [LARGE SCALE GENOMIC DNA]</scope>
    <source>
        <strain evidence="4">female</strain>
    </source>
</reference>
<keyword evidence="2" id="KW-0732">Signal</keyword>
<name>A0A096LXF7_POEFO</name>
<dbReference type="Proteomes" id="UP000028760">
    <property type="component" value="Unassembled WGS sequence"/>
</dbReference>
<evidence type="ECO:0000256" key="1">
    <source>
        <dbReference type="SAM" id="Phobius"/>
    </source>
</evidence>